<proteinExistence type="predicted"/>
<keyword evidence="2" id="KW-1185">Reference proteome</keyword>
<sequence>MNLTLIKGQVVPLTVESSWLFIESYKGKLSVRLDDAGEEFTLPSGSVLRYGKPMGRILLSGEGSLSLEHGRGDFTPPVEGQKLEIQTMPQIELVPGQSMKVSELPEVRLEPNQSVRLEPNQVVGVEVSNELMGRSGELPMPVPANANRKGIIIKAPASNVGVLSLKGFELVAGETVTIETTAGFTLSGTEPDTDTAHILEY</sequence>
<reference evidence="1 2" key="1">
    <citation type="submission" date="2024-06" db="EMBL/GenBank/DDBJ databases">
        <authorList>
            <person name="Steensen K."/>
            <person name="Seneca J."/>
            <person name="Bartlau N."/>
            <person name="Yu A.X."/>
            <person name="Polz M.F."/>
        </authorList>
    </citation>
    <scope>NUCLEOTIDE SEQUENCE [LARGE SCALE GENOMIC DNA]</scope>
    <source>
        <strain evidence="1 2">5S240</strain>
    </source>
</reference>
<dbReference type="EMBL" id="JBGOOJ010000023">
    <property type="protein sequence ID" value="MEZ8092035.1"/>
    <property type="molecule type" value="Genomic_DNA"/>
</dbReference>
<evidence type="ECO:0000313" key="2">
    <source>
        <dbReference type="Proteomes" id="UP001569177"/>
    </source>
</evidence>
<dbReference type="RefSeq" id="WP_017055740.1">
    <property type="nucleotide sequence ID" value="NZ_JBGONX010000030.1"/>
</dbReference>
<accession>A0ABV4LLP6</accession>
<protein>
    <submittedName>
        <fullName evidence="1">Uncharacterized protein</fullName>
    </submittedName>
</protein>
<dbReference type="Proteomes" id="UP001569177">
    <property type="component" value="Unassembled WGS sequence"/>
</dbReference>
<organism evidence="1 2">
    <name type="scientific">Vibrio kanaloae</name>
    <dbReference type="NCBI Taxonomy" id="170673"/>
    <lineage>
        <taxon>Bacteria</taxon>
        <taxon>Pseudomonadati</taxon>
        <taxon>Pseudomonadota</taxon>
        <taxon>Gammaproteobacteria</taxon>
        <taxon>Vibrionales</taxon>
        <taxon>Vibrionaceae</taxon>
        <taxon>Vibrio</taxon>
    </lineage>
</organism>
<evidence type="ECO:0000313" key="1">
    <source>
        <dbReference type="EMBL" id="MEZ8092035.1"/>
    </source>
</evidence>
<comment type="caution">
    <text evidence="1">The sequence shown here is derived from an EMBL/GenBank/DDBJ whole genome shotgun (WGS) entry which is preliminary data.</text>
</comment>
<gene>
    <name evidence="1" type="ORF">ACED24_18410</name>
</gene>
<name>A0ABV4LLP6_9VIBR</name>